<evidence type="ECO:0000256" key="12">
    <source>
        <dbReference type="ARBA" id="ARBA00023128"/>
    </source>
</evidence>
<evidence type="ECO:0000256" key="6">
    <source>
        <dbReference type="ARBA" id="ARBA00022660"/>
    </source>
</evidence>
<gene>
    <name evidence="17" type="primary">ND6</name>
</gene>
<evidence type="ECO:0000256" key="8">
    <source>
        <dbReference type="ARBA" id="ARBA00022967"/>
    </source>
</evidence>
<evidence type="ECO:0000256" key="1">
    <source>
        <dbReference type="ARBA" id="ARBA00004225"/>
    </source>
</evidence>
<evidence type="ECO:0000256" key="4">
    <source>
        <dbReference type="ARBA" id="ARBA00021095"/>
    </source>
</evidence>
<evidence type="ECO:0000256" key="15">
    <source>
        <dbReference type="ARBA" id="ARBA00049551"/>
    </source>
</evidence>
<evidence type="ECO:0000256" key="16">
    <source>
        <dbReference type="SAM" id="Phobius"/>
    </source>
</evidence>
<comment type="catalytic activity">
    <reaction evidence="15">
        <text>a ubiquinone + NADH + 5 H(+)(in) = a ubiquinol + NAD(+) + 4 H(+)(out)</text>
        <dbReference type="Rhea" id="RHEA:29091"/>
        <dbReference type="Rhea" id="RHEA-COMP:9565"/>
        <dbReference type="Rhea" id="RHEA-COMP:9566"/>
        <dbReference type="ChEBI" id="CHEBI:15378"/>
        <dbReference type="ChEBI" id="CHEBI:16389"/>
        <dbReference type="ChEBI" id="CHEBI:17976"/>
        <dbReference type="ChEBI" id="CHEBI:57540"/>
        <dbReference type="ChEBI" id="CHEBI:57945"/>
        <dbReference type="EC" id="7.1.1.2"/>
    </reaction>
</comment>
<feature type="transmembrane region" description="Helical" evidence="16">
    <location>
        <begin position="78"/>
        <end position="99"/>
    </location>
</feature>
<dbReference type="AlphaFoldDB" id="A0A3G1CBB5"/>
<keyword evidence="13 16" id="KW-0472">Membrane</keyword>
<keyword evidence="7 16" id="KW-0812">Transmembrane</keyword>
<sequence>MTTTLCVSVLNAALLPFVNHPLSLGLILLIQSILIALISGWMNLTFWYSYIMLLIMIGGMLVLFMYMTNVASNEKFKFSPFILLFTISGMSFFIMSLPFTDQWLINSKTLIDEIILSPYPLSSLNKYLNFPAILISASLIIYLLITMIIVIKIINIKHGPLRHPT</sequence>
<dbReference type="EMBL" id="KP987575">
    <property type="protein sequence ID" value="AKR07171.1"/>
    <property type="molecule type" value="Genomic_DNA"/>
</dbReference>
<keyword evidence="8" id="KW-1278">Translocase</keyword>
<evidence type="ECO:0000256" key="3">
    <source>
        <dbReference type="ARBA" id="ARBA00012944"/>
    </source>
</evidence>
<keyword evidence="12 17" id="KW-0496">Mitochondrion</keyword>
<feature type="transmembrane region" description="Helical" evidence="16">
    <location>
        <begin position="47"/>
        <end position="66"/>
    </location>
</feature>
<dbReference type="EC" id="7.1.1.2" evidence="3"/>
<keyword evidence="10 16" id="KW-1133">Transmembrane helix</keyword>
<comment type="subcellular location">
    <subcellularLocation>
        <location evidence="1">Mitochondrion membrane</location>
        <topology evidence="1">Multi-pass membrane protein</topology>
    </subcellularLocation>
</comment>
<dbReference type="PANTHER" id="PTHR11435">
    <property type="entry name" value="NADH UBIQUINONE OXIDOREDUCTASE SUBUNIT ND6"/>
    <property type="match status" value="1"/>
</dbReference>
<evidence type="ECO:0000313" key="17">
    <source>
        <dbReference type="EMBL" id="AKR07171.1"/>
    </source>
</evidence>
<name>A0A3G1CBB5_9SCAR</name>
<geneLocation type="mitochondrion" evidence="17"/>
<comment type="similarity">
    <text evidence="2">Belongs to the complex I subunit 6 family.</text>
</comment>
<evidence type="ECO:0000256" key="9">
    <source>
        <dbReference type="ARBA" id="ARBA00022982"/>
    </source>
</evidence>
<evidence type="ECO:0000256" key="7">
    <source>
        <dbReference type="ARBA" id="ARBA00022692"/>
    </source>
</evidence>
<keyword evidence="11" id="KW-0520">NAD</keyword>
<keyword evidence="9" id="KW-0249">Electron transport</keyword>
<organism evidence="17">
    <name type="scientific">Pseudorhaetus sinicus</name>
    <dbReference type="NCBI Taxonomy" id="618541"/>
    <lineage>
        <taxon>Eukaryota</taxon>
        <taxon>Metazoa</taxon>
        <taxon>Ecdysozoa</taxon>
        <taxon>Arthropoda</taxon>
        <taxon>Hexapoda</taxon>
        <taxon>Insecta</taxon>
        <taxon>Pterygota</taxon>
        <taxon>Neoptera</taxon>
        <taxon>Endopterygota</taxon>
        <taxon>Coleoptera</taxon>
        <taxon>Polyphaga</taxon>
        <taxon>Scarabaeiformia</taxon>
        <taxon>Lucanidae</taxon>
        <taxon>Lucaninae</taxon>
        <taxon>Pseudorhaetus</taxon>
    </lineage>
</organism>
<protein>
    <recommendedName>
        <fullName evidence="4">NADH-ubiquinone oxidoreductase chain 6</fullName>
        <ecNumber evidence="3">7.1.1.2</ecNumber>
    </recommendedName>
    <alternativeName>
        <fullName evidence="14">NADH dehydrogenase subunit 6</fullName>
    </alternativeName>
</protein>
<evidence type="ECO:0000256" key="5">
    <source>
        <dbReference type="ARBA" id="ARBA00022448"/>
    </source>
</evidence>
<proteinExistence type="inferred from homology"/>
<reference evidence="17" key="1">
    <citation type="submission" date="2015-03" db="EMBL/GenBank/DDBJ databases">
        <authorList>
            <person name="Wu Y.Y."/>
            <person name="Cao Y.Y."/>
            <person name="Wan X."/>
        </authorList>
    </citation>
    <scope>NUCLEOTIDE SEQUENCE</scope>
</reference>
<evidence type="ECO:0000256" key="10">
    <source>
        <dbReference type="ARBA" id="ARBA00022989"/>
    </source>
</evidence>
<evidence type="ECO:0000256" key="13">
    <source>
        <dbReference type="ARBA" id="ARBA00023136"/>
    </source>
</evidence>
<dbReference type="InterPro" id="IPR050269">
    <property type="entry name" value="ComplexI_Subunit6"/>
</dbReference>
<evidence type="ECO:0000256" key="2">
    <source>
        <dbReference type="ARBA" id="ARBA00005698"/>
    </source>
</evidence>
<dbReference type="GO" id="GO:0008137">
    <property type="term" value="F:NADH dehydrogenase (ubiquinone) activity"/>
    <property type="evidence" value="ECO:0007669"/>
    <property type="project" value="UniProtKB-EC"/>
</dbReference>
<accession>A0A3G1CBB5</accession>
<evidence type="ECO:0000256" key="11">
    <source>
        <dbReference type="ARBA" id="ARBA00023027"/>
    </source>
</evidence>
<dbReference type="GO" id="GO:0031966">
    <property type="term" value="C:mitochondrial membrane"/>
    <property type="evidence" value="ECO:0007669"/>
    <property type="project" value="UniProtKB-SubCell"/>
</dbReference>
<dbReference type="PANTHER" id="PTHR11435:SF1">
    <property type="entry name" value="NADH-UBIQUINONE OXIDOREDUCTASE CHAIN 6"/>
    <property type="match status" value="1"/>
</dbReference>
<feature type="transmembrane region" description="Helical" evidence="16">
    <location>
        <begin position="130"/>
        <end position="154"/>
    </location>
</feature>
<keyword evidence="6" id="KW-0679">Respiratory chain</keyword>
<evidence type="ECO:0000256" key="14">
    <source>
        <dbReference type="ARBA" id="ARBA00031019"/>
    </source>
</evidence>
<keyword evidence="5" id="KW-0813">Transport</keyword>